<comment type="caution">
    <text evidence="2">The sequence shown here is derived from an EMBL/GenBank/DDBJ whole genome shotgun (WGS) entry which is preliminary data.</text>
</comment>
<dbReference type="Gene3D" id="3.90.76.10">
    <property type="entry name" value="Dipeptide-binding Protein, Domain 1"/>
    <property type="match status" value="1"/>
</dbReference>
<accession>X1DB72</accession>
<dbReference type="Pfam" id="PF00496">
    <property type="entry name" value="SBP_bac_5"/>
    <property type="match status" value="1"/>
</dbReference>
<organism evidence="2">
    <name type="scientific">marine sediment metagenome</name>
    <dbReference type="NCBI Taxonomy" id="412755"/>
    <lineage>
        <taxon>unclassified sequences</taxon>
        <taxon>metagenomes</taxon>
        <taxon>ecological metagenomes</taxon>
    </lineage>
</organism>
<name>X1DB72_9ZZZZ</name>
<feature type="domain" description="Solute-binding protein family 5" evidence="1">
    <location>
        <begin position="52"/>
        <end position="141"/>
    </location>
</feature>
<dbReference type="InterPro" id="IPR000914">
    <property type="entry name" value="SBP_5_dom"/>
</dbReference>
<gene>
    <name evidence="2" type="ORF">S01H4_53368</name>
</gene>
<feature type="non-terminal residue" evidence="2">
    <location>
        <position position="1"/>
    </location>
</feature>
<dbReference type="EMBL" id="BART01030595">
    <property type="protein sequence ID" value="GAH18006.1"/>
    <property type="molecule type" value="Genomic_DNA"/>
</dbReference>
<dbReference type="AlphaFoldDB" id="X1DB72"/>
<dbReference type="SUPFAM" id="SSF53850">
    <property type="entry name" value="Periplasmic binding protein-like II"/>
    <property type="match status" value="1"/>
</dbReference>
<protein>
    <recommendedName>
        <fullName evidence="1">Solute-binding protein family 5 domain-containing protein</fullName>
    </recommendedName>
</protein>
<evidence type="ECO:0000313" key="2">
    <source>
        <dbReference type="EMBL" id="GAH18006.1"/>
    </source>
</evidence>
<sequence>QTGPQTWTMAAQVISVGMEYARIPYPYDPPVVGDPNQVEGMTYPDLKLDNEQPGTLESCELSEDGLTATWKIRPGVVSPYGNELTSDDILWGVERSLALGGIGAFFLQAGNANDLEKWTVVDKYTVEIKSDTPMAMINKINAFRVTSILSSLKVSFNRIATCSNTGLPSEYEIGKSNPSE</sequence>
<reference evidence="2" key="1">
    <citation type="journal article" date="2014" name="Front. Microbiol.">
        <title>High frequency of phylogenetically diverse reductive dehalogenase-homologous genes in deep subseafloor sedimentary metagenomes.</title>
        <authorList>
            <person name="Kawai M."/>
            <person name="Futagami T."/>
            <person name="Toyoda A."/>
            <person name="Takaki Y."/>
            <person name="Nishi S."/>
            <person name="Hori S."/>
            <person name="Arai W."/>
            <person name="Tsubouchi T."/>
            <person name="Morono Y."/>
            <person name="Uchiyama I."/>
            <person name="Ito T."/>
            <person name="Fujiyama A."/>
            <person name="Inagaki F."/>
            <person name="Takami H."/>
        </authorList>
    </citation>
    <scope>NUCLEOTIDE SEQUENCE</scope>
    <source>
        <strain evidence="2">Expedition CK06-06</strain>
    </source>
</reference>
<proteinExistence type="predicted"/>
<evidence type="ECO:0000259" key="1">
    <source>
        <dbReference type="Pfam" id="PF00496"/>
    </source>
</evidence>